<feature type="compositionally biased region" description="Polar residues" evidence="3">
    <location>
        <begin position="182"/>
        <end position="195"/>
    </location>
</feature>
<dbReference type="SMART" id="SM00387">
    <property type="entry name" value="HATPase_c"/>
    <property type="match status" value="1"/>
</dbReference>
<dbReference type="CDD" id="cd00130">
    <property type="entry name" value="PAS"/>
    <property type="match status" value="1"/>
</dbReference>
<proteinExistence type="predicted"/>
<dbReference type="InterPro" id="IPR003594">
    <property type="entry name" value="HATPase_dom"/>
</dbReference>
<dbReference type="Pfam" id="PF00512">
    <property type="entry name" value="HisKA"/>
    <property type="match status" value="1"/>
</dbReference>
<dbReference type="InterPro" id="IPR050956">
    <property type="entry name" value="2C_system_His_kinase"/>
</dbReference>
<feature type="region of interest" description="Disordered" evidence="3">
    <location>
        <begin position="182"/>
        <end position="259"/>
    </location>
</feature>
<feature type="region of interest" description="Disordered" evidence="3">
    <location>
        <begin position="1113"/>
        <end position="1141"/>
    </location>
</feature>
<protein>
    <submittedName>
        <fullName evidence="6">Hsp90-like protein</fullName>
    </submittedName>
</protein>
<dbReference type="CDD" id="cd17546">
    <property type="entry name" value="REC_hyHK_CKI1_RcsC-like"/>
    <property type="match status" value="1"/>
</dbReference>
<feature type="compositionally biased region" description="Polar residues" evidence="3">
    <location>
        <begin position="25"/>
        <end position="51"/>
    </location>
</feature>
<feature type="domain" description="Histidine kinase" evidence="4">
    <location>
        <begin position="803"/>
        <end position="1079"/>
    </location>
</feature>
<dbReference type="EMBL" id="JANBVO010000077">
    <property type="protein sequence ID" value="KAJ9130874.1"/>
    <property type="molecule type" value="Genomic_DNA"/>
</dbReference>
<dbReference type="SUPFAM" id="SSF52172">
    <property type="entry name" value="CheY-like"/>
    <property type="match status" value="1"/>
</dbReference>
<dbReference type="Gene3D" id="3.30.450.20">
    <property type="entry name" value="PAS domain"/>
    <property type="match status" value="2"/>
</dbReference>
<reference evidence="6" key="1">
    <citation type="submission" date="2022-07" db="EMBL/GenBank/DDBJ databases">
        <title>Fungi with potential for degradation of polypropylene.</title>
        <authorList>
            <person name="Gostincar C."/>
        </authorList>
    </citation>
    <scope>NUCLEOTIDE SEQUENCE</scope>
    <source>
        <strain evidence="6">EXF-13308</strain>
    </source>
</reference>
<gene>
    <name evidence="6" type="ORF">NKR23_g12001</name>
</gene>
<dbReference type="Proteomes" id="UP001174694">
    <property type="component" value="Unassembled WGS sequence"/>
</dbReference>
<accession>A0AA38R2X1</accession>
<dbReference type="InterPro" id="IPR011006">
    <property type="entry name" value="CheY-like_superfamily"/>
</dbReference>
<dbReference type="Pfam" id="PF26131">
    <property type="entry name" value="PAS-like"/>
    <property type="match status" value="1"/>
</dbReference>
<dbReference type="Gene3D" id="3.30.565.10">
    <property type="entry name" value="Histidine kinase-like ATPase, C-terminal domain"/>
    <property type="match status" value="1"/>
</dbReference>
<dbReference type="SUPFAM" id="SSF55785">
    <property type="entry name" value="PYP-like sensor domain (PAS domain)"/>
    <property type="match status" value="1"/>
</dbReference>
<dbReference type="SMART" id="SM00448">
    <property type="entry name" value="REC"/>
    <property type="match status" value="1"/>
</dbReference>
<dbReference type="Pfam" id="PF00989">
    <property type="entry name" value="PAS"/>
    <property type="match status" value="1"/>
</dbReference>
<feature type="modified residue" description="4-aspartylphosphate" evidence="2">
    <location>
        <position position="1225"/>
    </location>
</feature>
<dbReference type="InterPro" id="IPR036097">
    <property type="entry name" value="HisK_dim/P_sf"/>
</dbReference>
<organism evidence="6 7">
    <name type="scientific">Pleurostoma richardsiae</name>
    <dbReference type="NCBI Taxonomy" id="41990"/>
    <lineage>
        <taxon>Eukaryota</taxon>
        <taxon>Fungi</taxon>
        <taxon>Dikarya</taxon>
        <taxon>Ascomycota</taxon>
        <taxon>Pezizomycotina</taxon>
        <taxon>Sordariomycetes</taxon>
        <taxon>Sordariomycetidae</taxon>
        <taxon>Calosphaeriales</taxon>
        <taxon>Pleurostomataceae</taxon>
        <taxon>Pleurostoma</taxon>
    </lineage>
</organism>
<comment type="caution">
    <text evidence="6">The sequence shown here is derived from an EMBL/GenBank/DDBJ whole genome shotgun (WGS) entry which is preliminary data.</text>
</comment>
<name>A0AA38R2X1_9PEZI</name>
<dbReference type="SUPFAM" id="SSF55874">
    <property type="entry name" value="ATPase domain of HSP90 chaperone/DNA topoisomerase II/histidine kinase"/>
    <property type="match status" value="1"/>
</dbReference>
<dbReference type="GO" id="GO:0000155">
    <property type="term" value="F:phosphorelay sensor kinase activity"/>
    <property type="evidence" value="ECO:0007669"/>
    <property type="project" value="InterPro"/>
</dbReference>
<dbReference type="PROSITE" id="PS50109">
    <property type="entry name" value="HIS_KIN"/>
    <property type="match status" value="1"/>
</dbReference>
<feature type="region of interest" description="Disordered" evidence="3">
    <location>
        <begin position="1"/>
        <end position="61"/>
    </location>
</feature>
<evidence type="ECO:0000256" key="1">
    <source>
        <dbReference type="ARBA" id="ARBA00022553"/>
    </source>
</evidence>
<dbReference type="Pfam" id="PF00072">
    <property type="entry name" value="Response_reg"/>
    <property type="match status" value="1"/>
</dbReference>
<dbReference type="PRINTS" id="PR00344">
    <property type="entry name" value="BCTRLSENSOR"/>
</dbReference>
<dbReference type="GO" id="GO:0006355">
    <property type="term" value="P:regulation of DNA-templated transcription"/>
    <property type="evidence" value="ECO:0007669"/>
    <property type="project" value="InterPro"/>
</dbReference>
<feature type="domain" description="Response regulatory" evidence="5">
    <location>
        <begin position="1144"/>
        <end position="1296"/>
    </location>
</feature>
<feature type="compositionally biased region" description="Basic and acidic residues" evidence="3">
    <location>
        <begin position="1"/>
        <end position="13"/>
    </location>
</feature>
<evidence type="ECO:0000313" key="6">
    <source>
        <dbReference type="EMBL" id="KAJ9130874.1"/>
    </source>
</evidence>
<dbReference type="InterPro" id="IPR058846">
    <property type="entry name" value="PAS-like"/>
</dbReference>
<feature type="compositionally biased region" description="Basic and acidic residues" evidence="3">
    <location>
        <begin position="227"/>
        <end position="241"/>
    </location>
</feature>
<evidence type="ECO:0000313" key="7">
    <source>
        <dbReference type="Proteomes" id="UP001174694"/>
    </source>
</evidence>
<feature type="compositionally biased region" description="Low complexity" evidence="3">
    <location>
        <begin position="1120"/>
        <end position="1130"/>
    </location>
</feature>
<dbReference type="Gene3D" id="1.10.287.130">
    <property type="match status" value="1"/>
</dbReference>
<dbReference type="CDD" id="cd00082">
    <property type="entry name" value="HisKA"/>
    <property type="match status" value="1"/>
</dbReference>
<evidence type="ECO:0000259" key="4">
    <source>
        <dbReference type="PROSITE" id="PS50109"/>
    </source>
</evidence>
<dbReference type="Gene3D" id="3.40.50.2300">
    <property type="match status" value="1"/>
</dbReference>
<dbReference type="InterPro" id="IPR003661">
    <property type="entry name" value="HisK_dim/P_dom"/>
</dbReference>
<evidence type="ECO:0000256" key="3">
    <source>
        <dbReference type="SAM" id="MobiDB-lite"/>
    </source>
</evidence>
<dbReference type="SMART" id="SM00388">
    <property type="entry name" value="HisKA"/>
    <property type="match status" value="1"/>
</dbReference>
<keyword evidence="1 2" id="KW-0597">Phosphoprotein</keyword>
<sequence length="1311" mass="145434">MLSRLRDDKEEVTTLKLARGHVGTASPSRSASTPQSRGSDRSSNLGRQSRTPDGPPLPSQLQPLQGVGVIELLEQDERPTFIIDLAEQGNFGPGPLHLLFCNASLRASRTVLDLLALDTENTQTGTDFSRFKAWCVSFVRNSESVDVCLPSLSYAGISWTCSTVRRRFRFISGNGAAVSITPTSPTPLAQASSVLDQRARGPTPMRDPPTPRERAASEVDYFGNVDPELHRRARSEPRDPAALRPAATPGSEGSEDDDLSMDFAAPCFDWTRITMSALLPPHIQFARSIDWSLTSLGPIEEWPVDLRAMSNLIMASPHPAAMYWGPEYVAIYNKAYITLAGQKHPGLMGSSYIDSWAEIWADMAPIFDSAWNSGQAMMKHDDRLFIFRNGFLEETFFDWAIVPLVGSDGTVVALYNPAFENTRRKVNERRMFTLREVGEKTATARDVRSFWLQVLKGLEFNEYDIPFAMIYSVTEDSGSEVSSMHSGSLANPPQILLEGSLGVPADHPAAVSSIDLRMSEEGFAPFMRQAMSLGGEPVVLTKEADTLPESLLEGIQCRGFGDPCRTVVVFPVHPTTAGESVVGFIIMGVNPRRPYNDDYRLFINLLSRQLANSLASVVLFEEEIRRGQKAAQRAALDRQELSLQLRLRTQEAVESEYKFTRMAEFAPVGIFIANHEGKINFCNESWWEISRHPRSADTIDTWMESVREEDRAAVEAAWRQLVVEKLPITHEFRFKCFRETNGHPIDTWVLMSAYPEKDETGAIKSIFGCITDISQQKWAEVFQNQRREEAVEVKRQQDNFIDITSHEMRNPLSAIIQCTDEIMNGVMAYRAHSDPTAPGSDSLNSLLDSCLEAASTISLCANHQKRIVDDILTLSKLDSQLLLVTPVDVQPAAVVEEVFKMFEIELNTNDIQGEFRIDKSYQELEIDWVKLDPSRLRQVLINLMTNAIKFTQNREKRSIYITLGASEQVPPPKNSGVFYFPVRQEDLNDPTDKPGWGTGDKISLTISVTDTGPGLDEKERNVLFQRFSQATPRTHVQYGGSGLGLFISRSLTELQGGQIGVDSRKGVGSTFAFYVRARKTGPPLLLTPTTMMPPPVIAPPAQTAVQRVQYTTNRAGGHGSPPQLSQRSSIPPSPRQPGAPPALDVLIVEDNLVNQSVLQRQLRRSGNNTYVANHGGEALEALQRSRFWSQAADPSRRPVLRHGSSAGSHASDEETNINISVILMDLEMPVMDGMTCARKIRELERDGVITSHVPIIAVTAYARPEQIESAKAAGIDDVISKPFRIPELLPKIEELVAKYETHSISSSPAPA</sequence>
<dbReference type="PROSITE" id="PS50110">
    <property type="entry name" value="RESPONSE_REGULATORY"/>
    <property type="match status" value="1"/>
</dbReference>
<dbReference type="InterPro" id="IPR004358">
    <property type="entry name" value="Sig_transdc_His_kin-like_C"/>
</dbReference>
<dbReference type="InterPro" id="IPR005467">
    <property type="entry name" value="His_kinase_dom"/>
</dbReference>
<dbReference type="Pfam" id="PF02518">
    <property type="entry name" value="HATPase_c"/>
    <property type="match status" value="1"/>
</dbReference>
<evidence type="ECO:0000259" key="5">
    <source>
        <dbReference type="PROSITE" id="PS50110"/>
    </source>
</evidence>
<dbReference type="InterPro" id="IPR000014">
    <property type="entry name" value="PAS"/>
</dbReference>
<keyword evidence="7" id="KW-1185">Reference proteome</keyword>
<evidence type="ECO:0000256" key="2">
    <source>
        <dbReference type="PROSITE-ProRule" id="PRU00169"/>
    </source>
</evidence>
<dbReference type="InterPro" id="IPR013767">
    <property type="entry name" value="PAS_fold"/>
</dbReference>
<dbReference type="InterPro" id="IPR035965">
    <property type="entry name" value="PAS-like_dom_sf"/>
</dbReference>
<dbReference type="PANTHER" id="PTHR43719:SF30">
    <property type="entry name" value="TWO-COMPONENT SYSTEM RESPONSE REGULATOR"/>
    <property type="match status" value="1"/>
</dbReference>
<dbReference type="PANTHER" id="PTHR43719">
    <property type="entry name" value="TWO-COMPONENT HISTIDINE KINASE"/>
    <property type="match status" value="1"/>
</dbReference>
<dbReference type="SUPFAM" id="SSF47384">
    <property type="entry name" value="Homodimeric domain of signal transducing histidine kinase"/>
    <property type="match status" value="1"/>
</dbReference>
<dbReference type="InterPro" id="IPR036890">
    <property type="entry name" value="HATPase_C_sf"/>
</dbReference>
<dbReference type="InterPro" id="IPR001789">
    <property type="entry name" value="Sig_transdc_resp-reg_receiver"/>
</dbReference>
<feature type="compositionally biased region" description="Pro residues" evidence="3">
    <location>
        <begin position="1131"/>
        <end position="1140"/>
    </location>
</feature>